<dbReference type="Pfam" id="PF13671">
    <property type="entry name" value="AAA_33"/>
    <property type="match status" value="1"/>
</dbReference>
<proteinExistence type="predicted"/>
<evidence type="ECO:0000313" key="2">
    <source>
        <dbReference type="Proteomes" id="UP000032266"/>
    </source>
</evidence>
<dbReference type="GO" id="GO:0016301">
    <property type="term" value="F:kinase activity"/>
    <property type="evidence" value="ECO:0007669"/>
    <property type="project" value="UniProtKB-KW"/>
</dbReference>
<name>A0A0C5VK07_9GAMM</name>
<evidence type="ECO:0000313" key="1">
    <source>
        <dbReference type="EMBL" id="AJQ95012.1"/>
    </source>
</evidence>
<dbReference type="RefSeq" id="WP_044617409.1">
    <property type="nucleotide sequence ID" value="NZ_CP007142.1"/>
</dbReference>
<dbReference type="SUPFAM" id="SSF52540">
    <property type="entry name" value="P-loop containing nucleoside triphosphate hydrolases"/>
    <property type="match status" value="1"/>
</dbReference>
<keyword evidence="1" id="KW-0418">Kinase</keyword>
<dbReference type="PANTHER" id="PTHR37807:SF3">
    <property type="entry name" value="OS07G0160300 PROTEIN"/>
    <property type="match status" value="1"/>
</dbReference>
<protein>
    <submittedName>
        <fullName evidence="1">Putative kinase</fullName>
    </submittedName>
</protein>
<dbReference type="InterPro" id="IPR027417">
    <property type="entry name" value="P-loop_NTPase"/>
</dbReference>
<dbReference type="Proteomes" id="UP000032266">
    <property type="component" value="Chromosome"/>
</dbReference>
<dbReference type="Gene3D" id="3.40.50.300">
    <property type="entry name" value="P-loop containing nucleotide triphosphate hydrolases"/>
    <property type="match status" value="1"/>
</dbReference>
<dbReference type="AlphaFoldDB" id="A0A0C5VK07"/>
<organism evidence="1 2">
    <name type="scientific">Gynuella sunshinyii YC6258</name>
    <dbReference type="NCBI Taxonomy" id="1445510"/>
    <lineage>
        <taxon>Bacteria</taxon>
        <taxon>Pseudomonadati</taxon>
        <taxon>Pseudomonadota</taxon>
        <taxon>Gammaproteobacteria</taxon>
        <taxon>Oceanospirillales</taxon>
        <taxon>Saccharospirillaceae</taxon>
        <taxon>Gynuella</taxon>
    </lineage>
</organism>
<dbReference type="KEGG" id="gsn:YC6258_02974"/>
<keyword evidence="2" id="KW-1185">Reference proteome</keyword>
<dbReference type="PATRIC" id="fig|1445510.3.peg.2943"/>
<dbReference type="EMBL" id="CP007142">
    <property type="protein sequence ID" value="AJQ95012.1"/>
    <property type="molecule type" value="Genomic_DNA"/>
</dbReference>
<dbReference type="PANTHER" id="PTHR37807">
    <property type="entry name" value="OS07G0160300 PROTEIN"/>
    <property type="match status" value="1"/>
</dbReference>
<accession>A0A0C5VK07</accession>
<gene>
    <name evidence="1" type="ORF">YC6258_02974</name>
</gene>
<sequence length="178" mass="20132">MKRPILYIFSGLPGSGKSTLAQRLAAETGAVYLRIDTIEQGVRDLCHYNVEGEGYRLAYRIAADNLQLRLNVIADSCNPIELTRQEWHEVAIESDTECVDIEVVCSDPVEHRTRVEQRISDVKGLVLPSWTQVTAREYHPWKSGVITIDTAHKSIDDSYNELWQTLTDWCSQHTGSVS</sequence>
<dbReference type="OrthoDB" id="3819922at2"/>
<keyword evidence="1" id="KW-0808">Transferase</keyword>
<dbReference type="HOGENOM" id="CLU_116774_0_0_6"/>
<reference evidence="1 2" key="1">
    <citation type="submission" date="2014-01" db="EMBL/GenBank/DDBJ databases">
        <title>Full genme sequencing of cellulolytic bacterium Gynuella sunshinyii YC6258T gen. nov., sp. nov.</title>
        <authorList>
            <person name="Khan H."/>
            <person name="Chung E.J."/>
            <person name="Chung Y.R."/>
        </authorList>
    </citation>
    <scope>NUCLEOTIDE SEQUENCE [LARGE SCALE GENOMIC DNA]</scope>
    <source>
        <strain evidence="1 2">YC6258</strain>
    </source>
</reference>